<reference evidence="1 2" key="1">
    <citation type="submission" date="2015-02" db="EMBL/GenBank/DDBJ databases">
        <title>Single-cell genomics of uncultivated deep-branching MTB reveals a conserved set of magnetosome genes.</title>
        <authorList>
            <person name="Kolinko S."/>
            <person name="Richter M."/>
            <person name="Glockner F.O."/>
            <person name="Brachmann A."/>
            <person name="Schuler D."/>
        </authorList>
    </citation>
    <scope>NUCLEOTIDE SEQUENCE [LARGE SCALE GENOMIC DNA]</scope>
    <source>
        <strain evidence="1">TM-1</strain>
    </source>
</reference>
<protein>
    <submittedName>
        <fullName evidence="1">Uncharacterized protein</fullName>
    </submittedName>
</protein>
<comment type="caution">
    <text evidence="1">The sequence shown here is derived from an EMBL/GenBank/DDBJ whole genome shotgun (WGS) entry which is preliminary data.</text>
</comment>
<gene>
    <name evidence="1" type="ORF">MBAV_003580</name>
</gene>
<evidence type="ECO:0000313" key="2">
    <source>
        <dbReference type="Proteomes" id="UP000033423"/>
    </source>
</evidence>
<evidence type="ECO:0000313" key="1">
    <source>
        <dbReference type="EMBL" id="KJU84223.1"/>
    </source>
</evidence>
<organism evidence="1 2">
    <name type="scientific">Candidatus Magnetobacterium bavaricum</name>
    <dbReference type="NCBI Taxonomy" id="29290"/>
    <lineage>
        <taxon>Bacteria</taxon>
        <taxon>Pseudomonadati</taxon>
        <taxon>Nitrospirota</taxon>
        <taxon>Thermodesulfovibrionia</taxon>
        <taxon>Thermodesulfovibrionales</taxon>
        <taxon>Candidatus Magnetobacteriaceae</taxon>
        <taxon>Candidatus Magnetobacterium</taxon>
    </lineage>
</organism>
<proteinExistence type="predicted"/>
<dbReference type="Proteomes" id="UP000033423">
    <property type="component" value="Unassembled WGS sequence"/>
</dbReference>
<keyword evidence="2" id="KW-1185">Reference proteome</keyword>
<dbReference type="EMBL" id="LACI01001565">
    <property type="protein sequence ID" value="KJU84223.1"/>
    <property type="molecule type" value="Genomic_DNA"/>
</dbReference>
<sequence length="54" mass="6531">MIQNCFEFVKYLEEKKLFFYICRFCLSKIPLYSQCTCHILSLGYQTNKTNPIRL</sequence>
<dbReference type="AlphaFoldDB" id="A0A0F3GU27"/>
<name>A0A0F3GU27_9BACT</name>
<accession>A0A0F3GU27</accession>